<sequence length="61" mass="6371">MSRTMSVYLASAVVVWAAILAASALILRGTPLFGQLLPILGAGAAWFVVIVPGMLTRSGQR</sequence>
<keyword evidence="1" id="KW-0812">Transmembrane</keyword>
<gene>
    <name evidence="2" type="ORF">ENP34_12220</name>
</gene>
<name>A0A831THI6_9BACT</name>
<accession>A0A831THI6</accession>
<evidence type="ECO:0000313" key="2">
    <source>
        <dbReference type="EMBL" id="HEG92179.1"/>
    </source>
</evidence>
<proteinExistence type="predicted"/>
<dbReference type="AlphaFoldDB" id="A0A831THI6"/>
<keyword evidence="1" id="KW-0472">Membrane</keyword>
<dbReference type="EMBL" id="DSIY01000282">
    <property type="protein sequence ID" value="HEG92179.1"/>
    <property type="molecule type" value="Genomic_DNA"/>
</dbReference>
<comment type="caution">
    <text evidence="2">The sequence shown here is derived from an EMBL/GenBank/DDBJ whole genome shotgun (WGS) entry which is preliminary data.</text>
</comment>
<evidence type="ECO:0000256" key="1">
    <source>
        <dbReference type="SAM" id="Phobius"/>
    </source>
</evidence>
<protein>
    <submittedName>
        <fullName evidence="2">Uncharacterized protein</fullName>
    </submittedName>
</protein>
<feature type="transmembrane region" description="Helical" evidence="1">
    <location>
        <begin position="7"/>
        <end position="27"/>
    </location>
</feature>
<organism evidence="2">
    <name type="scientific">Thermorudis peleae</name>
    <dbReference type="NCBI Taxonomy" id="1382356"/>
    <lineage>
        <taxon>Bacteria</taxon>
        <taxon>Pseudomonadati</taxon>
        <taxon>Thermomicrobiota</taxon>
        <taxon>Thermomicrobia</taxon>
        <taxon>Thermomicrobia incertae sedis</taxon>
        <taxon>Thermorudis</taxon>
    </lineage>
</organism>
<keyword evidence="1" id="KW-1133">Transmembrane helix</keyword>
<feature type="transmembrane region" description="Helical" evidence="1">
    <location>
        <begin position="33"/>
        <end position="55"/>
    </location>
</feature>
<reference evidence="2" key="1">
    <citation type="journal article" date="2020" name="mSystems">
        <title>Genome- and Community-Level Interaction Insights into Carbon Utilization and Element Cycling Functions of Hydrothermarchaeota in Hydrothermal Sediment.</title>
        <authorList>
            <person name="Zhou Z."/>
            <person name="Liu Y."/>
            <person name="Xu W."/>
            <person name="Pan J."/>
            <person name="Luo Z.H."/>
            <person name="Li M."/>
        </authorList>
    </citation>
    <scope>NUCLEOTIDE SEQUENCE [LARGE SCALE GENOMIC DNA]</scope>
    <source>
        <strain evidence="2">SpSt-210</strain>
    </source>
</reference>